<dbReference type="Gene3D" id="1.20.900.10">
    <property type="entry name" value="Dbl homology (DH) domain"/>
    <property type="match status" value="1"/>
</dbReference>
<feature type="region of interest" description="Disordered" evidence="1">
    <location>
        <begin position="834"/>
        <end position="907"/>
    </location>
</feature>
<evidence type="ECO:0000313" key="3">
    <source>
        <dbReference type="EMBL" id="KAK4514640.1"/>
    </source>
</evidence>
<feature type="region of interest" description="Disordered" evidence="1">
    <location>
        <begin position="971"/>
        <end position="1047"/>
    </location>
</feature>
<dbReference type="RefSeq" id="XP_064681306.1">
    <property type="nucleotide sequence ID" value="XM_064821620.1"/>
</dbReference>
<keyword evidence="4" id="KW-1185">Reference proteome</keyword>
<feature type="domain" description="DH" evidence="2">
    <location>
        <begin position="119"/>
        <end position="291"/>
    </location>
</feature>
<comment type="caution">
    <text evidence="3">The sequence shown here is derived from an EMBL/GenBank/DDBJ whole genome shotgun (WGS) entry which is preliminary data.</text>
</comment>
<dbReference type="InterPro" id="IPR000219">
    <property type="entry name" value="DH_dom"/>
</dbReference>
<dbReference type="GO" id="GO:0005737">
    <property type="term" value="C:cytoplasm"/>
    <property type="evidence" value="ECO:0007669"/>
    <property type="project" value="TreeGrafter"/>
</dbReference>
<feature type="region of interest" description="Disordered" evidence="1">
    <location>
        <begin position="712"/>
        <end position="750"/>
    </location>
</feature>
<dbReference type="Proteomes" id="UP001304243">
    <property type="component" value="Unassembled WGS sequence"/>
</dbReference>
<dbReference type="Pfam" id="PF00621">
    <property type="entry name" value="RhoGEF"/>
    <property type="match status" value="1"/>
</dbReference>
<dbReference type="GeneID" id="89945943"/>
<feature type="compositionally biased region" description="Low complexity" evidence="1">
    <location>
        <begin position="882"/>
        <end position="893"/>
    </location>
</feature>
<proteinExistence type="predicted"/>
<reference evidence="3 4" key="1">
    <citation type="submission" date="2022-11" db="EMBL/GenBank/DDBJ databases">
        <title>Mucor velutinosus strain NIH1002 WGS.</title>
        <authorList>
            <person name="Subramanian P."/>
            <person name="Mullikin J.C."/>
            <person name="Segre J.A."/>
            <person name="Zelazny A.M."/>
        </authorList>
    </citation>
    <scope>NUCLEOTIDE SEQUENCE [LARGE SCALE GENOMIC DNA]</scope>
    <source>
        <strain evidence="3 4">NIH1002</strain>
    </source>
</reference>
<feature type="compositionally biased region" description="Low complexity" evidence="1">
    <location>
        <begin position="719"/>
        <end position="733"/>
    </location>
</feature>
<evidence type="ECO:0000259" key="2">
    <source>
        <dbReference type="PROSITE" id="PS50010"/>
    </source>
</evidence>
<protein>
    <recommendedName>
        <fullName evidence="2">DH domain-containing protein</fullName>
    </recommendedName>
</protein>
<sequence length="1113" mass="126366">MERLLQNTPFHHPCNVYKESKIPILKDYNVSDECKEIGKHLLDMTKNPLCQHVDVLIPNEPSQQTDHFKHFFGKKYMPQEQQQEANTHPHNISYSTNNNNNNNCIPSHATQNACIVESPTSKPIKEFIATEQSYVNLLEEIVYKIMKPIKESIVDPIKQPILDQYSFNRIFINMEDILHVNKSLLESLLEYKQGSTMASFGSILSRHFASFDCYKIFFLGKSNSLACHQQNIKQNKNYAKFLLNKELKGNLGMSDILIQPIQRMGRYNLLLNLIMDHLDPHDMDNQHLMQANAKVCSINDMQYGDSSLLNLYHLIRDAPASLIQTRQLLGYFDATELSLQSGKCNRPVTLLVFTDKIMVVKRKNYNLQGKDYLEKIEEKVKDTHSSSMLQKAKEAYNGLPLEFKGWADIRSVEIFDGLKDRPDTFFLRTCLPDLSPNATEKECEAYFRRSDRLYSIIPSSTRSSKSVQDYIASKSALIRLCQKQCALSNIKDTESNELYYEDKFKLPAYTQIYNDQESYRVAEYKNHILVVYLQDGWIDINRLISDDVWILALVHRHESGGYKLTIRARTSLIPIRERSRDLEYEQIVAGETHAKQSNTLDFIDTLWNNLFFYERRLRATEAFSCINDDLLRVRARSRSRSKSLTRVASNMSLGKIFSRSRSSSPSRRYSVDEHEQGTESAASHVLDPIFKIATVNKQLEDKFRGPSANVYANDGYSMPTPSTTTSTTSTAATERSMKTRGQHTHPARVNTAITQPHYFNNAPPSEIFVRDDTHFIDSFNQPPKPTSQPQEDVLYGGSNLYQDNSYNRPHPYSRRRSSVQSYNNFDAMLFSQSPQELMSRPSSGGSNNSASSFSSSSNETSPVSGGTAITTTDPRYGVPLFSSDTNSTTTTSSGNGGGGHPYNSVSSYSSSIRSYLEEGNILAHHPHERYGSVRSNHSFSSDERLMNAIDGSRRSSAAAAASVANGSYRGKKLNASAAPPPLPKSFYSQSQLPTVHQQQQPHYHHQHRSSQPLPASHHQHQHHQHQHHHSQQPKLPHRAYTSPAGDSISTNFAQLKLDVNDLIDDLIQSQQAKAKDCNTYESVRGLRSHIVSRLDEFMDDLSPVGNESQYDLR</sequence>
<dbReference type="SMART" id="SM00325">
    <property type="entry name" value="RhoGEF"/>
    <property type="match status" value="1"/>
</dbReference>
<dbReference type="InterPro" id="IPR051092">
    <property type="entry name" value="FYVE_RhoGEF_PH"/>
</dbReference>
<feature type="region of interest" description="Disordered" evidence="1">
    <location>
        <begin position="656"/>
        <end position="682"/>
    </location>
</feature>
<feature type="compositionally biased region" description="Basic residues" evidence="1">
    <location>
        <begin position="1017"/>
        <end position="1037"/>
    </location>
</feature>
<feature type="compositionally biased region" description="Low complexity" evidence="1">
    <location>
        <begin position="842"/>
        <end position="866"/>
    </location>
</feature>
<dbReference type="GO" id="GO:0005085">
    <property type="term" value="F:guanyl-nucleotide exchange factor activity"/>
    <property type="evidence" value="ECO:0007669"/>
    <property type="project" value="InterPro"/>
</dbReference>
<dbReference type="InterPro" id="IPR035899">
    <property type="entry name" value="DBL_dom_sf"/>
</dbReference>
<dbReference type="SUPFAM" id="SSF48065">
    <property type="entry name" value="DBL homology domain (DH-domain)"/>
    <property type="match status" value="1"/>
</dbReference>
<dbReference type="AlphaFoldDB" id="A0AAN7HSS1"/>
<dbReference type="PANTHER" id="PTHR12673:SF270">
    <property type="entry name" value="FYVE-TYPE DOMAIN-CONTAINING PROTEIN"/>
    <property type="match status" value="1"/>
</dbReference>
<evidence type="ECO:0000256" key="1">
    <source>
        <dbReference type="SAM" id="MobiDB-lite"/>
    </source>
</evidence>
<dbReference type="EMBL" id="JASEJX010000015">
    <property type="protein sequence ID" value="KAK4514640.1"/>
    <property type="molecule type" value="Genomic_DNA"/>
</dbReference>
<dbReference type="PANTHER" id="PTHR12673">
    <property type="entry name" value="FACIOGENITAL DYSPLASIA PROTEIN"/>
    <property type="match status" value="1"/>
</dbReference>
<name>A0AAN7HSS1_9FUNG</name>
<organism evidence="3 4">
    <name type="scientific">Mucor velutinosus</name>
    <dbReference type="NCBI Taxonomy" id="708070"/>
    <lineage>
        <taxon>Eukaryota</taxon>
        <taxon>Fungi</taxon>
        <taxon>Fungi incertae sedis</taxon>
        <taxon>Mucoromycota</taxon>
        <taxon>Mucoromycotina</taxon>
        <taxon>Mucoromycetes</taxon>
        <taxon>Mucorales</taxon>
        <taxon>Mucorineae</taxon>
        <taxon>Mucoraceae</taxon>
        <taxon>Mucor</taxon>
    </lineage>
</organism>
<gene>
    <name evidence="3" type="ORF">ATC70_002241</name>
</gene>
<feature type="compositionally biased region" description="Low complexity" evidence="1">
    <location>
        <begin position="659"/>
        <end position="668"/>
    </location>
</feature>
<dbReference type="CDD" id="cd00160">
    <property type="entry name" value="RhoGEF"/>
    <property type="match status" value="1"/>
</dbReference>
<feature type="compositionally biased region" description="Polar residues" evidence="1">
    <location>
        <begin position="986"/>
        <end position="995"/>
    </location>
</feature>
<accession>A0AAN7HSS1</accession>
<dbReference type="PROSITE" id="PS50010">
    <property type="entry name" value="DH_2"/>
    <property type="match status" value="1"/>
</dbReference>
<evidence type="ECO:0000313" key="4">
    <source>
        <dbReference type="Proteomes" id="UP001304243"/>
    </source>
</evidence>
<feature type="region of interest" description="Disordered" evidence="1">
    <location>
        <begin position="776"/>
        <end position="818"/>
    </location>
</feature>